<organism evidence="11 12">
    <name type="scientific">Neogobius melanostomus</name>
    <name type="common">round goby</name>
    <dbReference type="NCBI Taxonomy" id="47308"/>
    <lineage>
        <taxon>Eukaryota</taxon>
        <taxon>Metazoa</taxon>
        <taxon>Chordata</taxon>
        <taxon>Craniata</taxon>
        <taxon>Vertebrata</taxon>
        <taxon>Euteleostomi</taxon>
        <taxon>Actinopterygii</taxon>
        <taxon>Neopterygii</taxon>
        <taxon>Teleostei</taxon>
        <taxon>Neoteleostei</taxon>
        <taxon>Acanthomorphata</taxon>
        <taxon>Gobiaria</taxon>
        <taxon>Gobiiformes</taxon>
        <taxon>Gobioidei</taxon>
        <taxon>Gobiidae</taxon>
        <taxon>Benthophilinae</taxon>
        <taxon>Neogobiini</taxon>
        <taxon>Neogobius</taxon>
    </lineage>
</organism>
<dbReference type="PROSITE" id="PS50188">
    <property type="entry name" value="B302_SPRY"/>
    <property type="match status" value="1"/>
</dbReference>
<feature type="domain" description="RING-type" evidence="8">
    <location>
        <begin position="41"/>
        <end position="81"/>
    </location>
</feature>
<dbReference type="SMART" id="SM00449">
    <property type="entry name" value="SPRY"/>
    <property type="match status" value="1"/>
</dbReference>
<dbReference type="SUPFAM" id="SSF57845">
    <property type="entry name" value="B-box zinc-binding domain"/>
    <property type="match status" value="1"/>
</dbReference>
<evidence type="ECO:0000256" key="6">
    <source>
        <dbReference type="PROSITE-ProRule" id="PRU00024"/>
    </source>
</evidence>
<dbReference type="Gene3D" id="2.60.120.920">
    <property type="match status" value="1"/>
</dbReference>
<dbReference type="SMART" id="SM00336">
    <property type="entry name" value="BBOX"/>
    <property type="match status" value="1"/>
</dbReference>
<keyword evidence="7" id="KW-0175">Coiled coil</keyword>
<evidence type="ECO:0000259" key="10">
    <source>
        <dbReference type="PROSITE" id="PS50188"/>
    </source>
</evidence>
<dbReference type="SUPFAM" id="SSF57850">
    <property type="entry name" value="RING/U-box"/>
    <property type="match status" value="1"/>
</dbReference>
<dbReference type="PROSITE" id="PS50089">
    <property type="entry name" value="ZF_RING_2"/>
    <property type="match status" value="1"/>
</dbReference>
<evidence type="ECO:0000256" key="1">
    <source>
        <dbReference type="ARBA" id="ARBA00022588"/>
    </source>
</evidence>
<dbReference type="InterPro" id="IPR000315">
    <property type="entry name" value="Znf_B-box"/>
</dbReference>
<dbReference type="InterPro" id="IPR017907">
    <property type="entry name" value="Znf_RING_CS"/>
</dbReference>
<dbReference type="Pfam" id="PF00622">
    <property type="entry name" value="SPRY"/>
    <property type="match status" value="1"/>
</dbReference>
<dbReference type="PRINTS" id="PR01407">
    <property type="entry name" value="BUTYPHLNCDUF"/>
</dbReference>
<keyword evidence="2" id="KW-0479">Metal-binding</keyword>
<dbReference type="Pfam" id="PF15227">
    <property type="entry name" value="zf-C3HC4_4"/>
    <property type="match status" value="1"/>
</dbReference>
<keyword evidence="12" id="KW-1185">Reference proteome</keyword>
<feature type="domain" description="B box-type" evidence="9">
    <location>
        <begin position="158"/>
        <end position="198"/>
    </location>
</feature>
<dbReference type="InterPro" id="IPR006574">
    <property type="entry name" value="PRY"/>
</dbReference>
<dbReference type="Ensembl" id="ENSNMLT00000031011.1">
    <property type="protein sequence ID" value="ENSNMLP00000027760.1"/>
    <property type="gene ID" value="ENSNMLG00000017684.1"/>
</dbReference>
<dbReference type="SUPFAM" id="SSF49899">
    <property type="entry name" value="Concanavalin A-like lectins/glucanases"/>
    <property type="match status" value="1"/>
</dbReference>
<dbReference type="CDD" id="cd19769">
    <property type="entry name" value="Bbox2_TRIM16-like"/>
    <property type="match status" value="1"/>
</dbReference>
<dbReference type="Gene3D" id="3.30.160.60">
    <property type="entry name" value="Classic Zinc Finger"/>
    <property type="match status" value="1"/>
</dbReference>
<dbReference type="InterPro" id="IPR058030">
    <property type="entry name" value="TRIM8/14/16/25/29/45/65_CC"/>
</dbReference>
<dbReference type="Gene3D" id="4.10.830.40">
    <property type="match status" value="1"/>
</dbReference>
<dbReference type="Proteomes" id="UP000694523">
    <property type="component" value="Unplaced"/>
</dbReference>
<dbReference type="GO" id="GO:0008270">
    <property type="term" value="F:zinc ion binding"/>
    <property type="evidence" value="ECO:0007669"/>
    <property type="project" value="UniProtKB-KW"/>
</dbReference>
<evidence type="ECO:0000256" key="2">
    <source>
        <dbReference type="ARBA" id="ARBA00022723"/>
    </source>
</evidence>
<dbReference type="InterPro" id="IPR003877">
    <property type="entry name" value="SPRY_dom"/>
</dbReference>
<dbReference type="Pfam" id="PF13765">
    <property type="entry name" value="PRY"/>
    <property type="match status" value="1"/>
</dbReference>
<evidence type="ECO:0000256" key="5">
    <source>
        <dbReference type="ARBA" id="ARBA00022859"/>
    </source>
</evidence>
<evidence type="ECO:0000313" key="11">
    <source>
        <dbReference type="Ensembl" id="ENSNMLP00000027760.1"/>
    </source>
</evidence>
<dbReference type="AlphaFoldDB" id="A0A8C6WS79"/>
<dbReference type="FunFam" id="2.60.120.920:FF:000004">
    <property type="entry name" value="Butyrophilin subfamily 1 member A1"/>
    <property type="match status" value="1"/>
</dbReference>
<dbReference type="GO" id="GO:0045087">
    <property type="term" value="P:innate immune response"/>
    <property type="evidence" value="ECO:0007669"/>
    <property type="project" value="UniProtKB-KW"/>
</dbReference>
<evidence type="ECO:0000259" key="8">
    <source>
        <dbReference type="PROSITE" id="PS50089"/>
    </source>
</evidence>
<evidence type="ECO:0000313" key="12">
    <source>
        <dbReference type="Proteomes" id="UP000694523"/>
    </source>
</evidence>
<evidence type="ECO:0000259" key="9">
    <source>
        <dbReference type="PROSITE" id="PS50119"/>
    </source>
</evidence>
<dbReference type="PANTHER" id="PTHR25465">
    <property type="entry name" value="B-BOX DOMAIN CONTAINING"/>
    <property type="match status" value="1"/>
</dbReference>
<dbReference type="Gene3D" id="3.30.40.10">
    <property type="entry name" value="Zinc/RING finger domain, C3HC4 (zinc finger)"/>
    <property type="match status" value="1"/>
</dbReference>
<dbReference type="Pfam" id="PF00643">
    <property type="entry name" value="zf-B_box"/>
    <property type="match status" value="1"/>
</dbReference>
<dbReference type="GO" id="GO:0005737">
    <property type="term" value="C:cytoplasm"/>
    <property type="evidence" value="ECO:0007669"/>
    <property type="project" value="UniProtKB-ARBA"/>
</dbReference>
<dbReference type="Pfam" id="PF25600">
    <property type="entry name" value="TRIM_CC"/>
    <property type="match status" value="1"/>
</dbReference>
<keyword evidence="5" id="KW-0391">Immunity</keyword>
<protein>
    <submittedName>
        <fullName evidence="11">Uncharacterized protein</fullName>
    </submittedName>
</protein>
<dbReference type="CDD" id="cd13733">
    <property type="entry name" value="SPRY_PRY_C-I_1"/>
    <property type="match status" value="1"/>
</dbReference>
<dbReference type="PANTHER" id="PTHR25465:SF32">
    <property type="entry name" value="BLOODTHIRSTY-RELATED GENE FAMILY, MEMBER 16 ISOFORM X1-RELATED"/>
    <property type="match status" value="1"/>
</dbReference>
<dbReference type="InterPro" id="IPR013083">
    <property type="entry name" value="Znf_RING/FYVE/PHD"/>
</dbReference>
<dbReference type="InterPro" id="IPR051051">
    <property type="entry name" value="E3_ubiq-ligase_TRIM/RNF"/>
</dbReference>
<dbReference type="InterPro" id="IPR043136">
    <property type="entry name" value="B30.2/SPRY_sf"/>
</dbReference>
<dbReference type="InterPro" id="IPR013320">
    <property type="entry name" value="ConA-like_dom_sf"/>
</dbReference>
<dbReference type="InterPro" id="IPR001841">
    <property type="entry name" value="Znf_RING"/>
</dbReference>
<feature type="coiled-coil region" evidence="7">
    <location>
        <begin position="278"/>
        <end position="305"/>
    </location>
</feature>
<keyword evidence="3 6" id="KW-0863">Zinc-finger</keyword>
<sequence>MEPNCSSHCDSSRCFIHSGLNSAEALLVLQSILLSEEQLRCPICLDLFNRPVSTPCGHNFCGECIQRYWQSTDMSLCPVCKHKFYKRPELKVNTFIAEVATQFRKSKAPSPELSPDQSLTKVLCDVCVGRKVPALQSCLDCLASFCEIHLEPHHVLGTFKKVCMKHEKLLEVFCTTDQTYICPVCIQEDHSDHHTVPIEDQSRKIKERIGKLNDEVEKMIEGRVQKMDMIQKAIVLGKNNSEVEANEGLCIFTKLFQLIQKDQVEVREAIKAKQKHVEANAKGVMLELEQEINDLRQRSIQLEHLSNLTDHLYLLKSFPPLSQLPVTKEWCDTYVESAVYVGTLRRAVRKVASKIDETVKDEVKRLCAIEFQRVQQYAVNVTLDPETAHPKLVLSENNKQVYHSDIALNLPENPKRFYPCVSVLAKEGFSSGRFYFEVVVKGKTEWDIGVGRESMNRKGANTLNPESGYWALGMRNPKSYWALSSTPIAVQLVSVPQKVGVYVDIEGGQVSFYNPDLACHIYSYTGYSFTEKLFPYFNPRRNHGGVNSAPLIISLFNM</sequence>
<proteinExistence type="predicted"/>
<dbReference type="InterPro" id="IPR001870">
    <property type="entry name" value="B30.2/SPRY"/>
</dbReference>
<feature type="domain" description="B30.2/SPRY" evidence="10">
    <location>
        <begin position="361"/>
        <end position="558"/>
    </location>
</feature>
<dbReference type="SMART" id="SM00184">
    <property type="entry name" value="RING"/>
    <property type="match status" value="1"/>
</dbReference>
<dbReference type="PROSITE" id="PS00518">
    <property type="entry name" value="ZF_RING_1"/>
    <property type="match status" value="1"/>
</dbReference>
<dbReference type="SMART" id="SM00589">
    <property type="entry name" value="PRY"/>
    <property type="match status" value="1"/>
</dbReference>
<evidence type="ECO:0000256" key="7">
    <source>
        <dbReference type="SAM" id="Coils"/>
    </source>
</evidence>
<dbReference type="PROSITE" id="PS50119">
    <property type="entry name" value="ZF_BBOX"/>
    <property type="match status" value="1"/>
</dbReference>
<reference evidence="11" key="2">
    <citation type="submission" date="2025-09" db="UniProtKB">
        <authorList>
            <consortium name="Ensembl"/>
        </authorList>
    </citation>
    <scope>IDENTIFICATION</scope>
</reference>
<name>A0A8C6WS79_9GOBI</name>
<keyword evidence="1" id="KW-0399">Innate immunity</keyword>
<evidence type="ECO:0000256" key="4">
    <source>
        <dbReference type="ARBA" id="ARBA00022833"/>
    </source>
</evidence>
<dbReference type="InterPro" id="IPR003879">
    <property type="entry name" value="Butyrophylin_SPRY"/>
</dbReference>
<evidence type="ECO:0000256" key="3">
    <source>
        <dbReference type="ARBA" id="ARBA00022771"/>
    </source>
</evidence>
<keyword evidence="4" id="KW-0862">Zinc</keyword>
<reference evidence="11" key="1">
    <citation type="submission" date="2025-08" db="UniProtKB">
        <authorList>
            <consortium name="Ensembl"/>
        </authorList>
    </citation>
    <scope>IDENTIFICATION</scope>
</reference>
<accession>A0A8C6WS79</accession>